<dbReference type="Proteomes" id="UP000070299">
    <property type="component" value="Unassembled WGS sequence"/>
</dbReference>
<protein>
    <recommendedName>
        <fullName evidence="4">Porin</fullName>
    </recommendedName>
</protein>
<reference evidence="3" key="1">
    <citation type="submission" date="2016-02" db="EMBL/GenBank/DDBJ databases">
        <authorList>
            <person name="Schultz-Johansen M."/>
            <person name="Glaring M.A."/>
            <person name="Bech P.K."/>
            <person name="Stougaard P."/>
        </authorList>
    </citation>
    <scope>NUCLEOTIDE SEQUENCE [LARGE SCALE GENOMIC DNA]</scope>
    <source>
        <strain evidence="3">S66</strain>
    </source>
</reference>
<feature type="signal peptide" evidence="1">
    <location>
        <begin position="1"/>
        <end position="20"/>
    </location>
</feature>
<evidence type="ECO:0000313" key="2">
    <source>
        <dbReference type="EMBL" id="KXI29416.1"/>
    </source>
</evidence>
<name>A0A136A2F8_9ALTE</name>
<proteinExistence type="predicted"/>
<dbReference type="EMBL" id="LSNE01000005">
    <property type="protein sequence ID" value="KXI29416.1"/>
    <property type="molecule type" value="Genomic_DNA"/>
</dbReference>
<dbReference type="RefSeq" id="WP_068376861.1">
    <property type="nucleotide sequence ID" value="NZ_LSNE01000005.1"/>
</dbReference>
<organism evidence="2 3">
    <name type="scientific">Paraglaciecola hydrolytica</name>
    <dbReference type="NCBI Taxonomy" id="1799789"/>
    <lineage>
        <taxon>Bacteria</taxon>
        <taxon>Pseudomonadati</taxon>
        <taxon>Pseudomonadota</taxon>
        <taxon>Gammaproteobacteria</taxon>
        <taxon>Alteromonadales</taxon>
        <taxon>Alteromonadaceae</taxon>
        <taxon>Paraglaciecola</taxon>
    </lineage>
</organism>
<evidence type="ECO:0000313" key="3">
    <source>
        <dbReference type="Proteomes" id="UP000070299"/>
    </source>
</evidence>
<feature type="chain" id="PRO_5007469327" description="Porin" evidence="1">
    <location>
        <begin position="21"/>
        <end position="405"/>
    </location>
</feature>
<dbReference type="STRING" id="1799789.AX660_14900"/>
<dbReference type="AlphaFoldDB" id="A0A136A2F8"/>
<accession>A0A136A2F8</accession>
<evidence type="ECO:0000256" key="1">
    <source>
        <dbReference type="SAM" id="SignalP"/>
    </source>
</evidence>
<comment type="caution">
    <text evidence="2">The sequence shown here is derived from an EMBL/GenBank/DDBJ whole genome shotgun (WGS) entry which is preliminary data.</text>
</comment>
<evidence type="ECO:0008006" key="4">
    <source>
        <dbReference type="Google" id="ProtNLM"/>
    </source>
</evidence>
<keyword evidence="1" id="KW-0732">Signal</keyword>
<keyword evidence="3" id="KW-1185">Reference proteome</keyword>
<gene>
    <name evidence="2" type="ORF">AX660_14900</name>
</gene>
<sequence>MKKVLALFAASFAFTSGLQAAEINVLVQANYVNADQQASWYAGDTGILAYSHSGANIQQAVLDVSDSFSSGLSYEVVANYYPLGEQNIGLSQALLSYKPLSQDTVRWRARAGLFYPAMSLENTAQGWLSPYSYTQSAINSWLGEELRIAGLEMTLFSPGRVRNSAFSWELHGGLFKGNDPMGAMLTWRGFAMHDRQSLYNEQIPMAAYPSVTGAYRLNHPAYVEPFHEFDGRLGFYVGAHLEYYKQSSVRYYYYDNQADPNQLNAQRIYGWRTRFHSLAMQHQFSANTRAVAQWMSGDTVMGKRYVAADFDAWYILLSHTLGPHRLSARFDKFEVTEDDVFPWDWNDSHGEALTLAWRYDFNAQWQFGLEQHFNRNYAASRLSLKQDPQIEQQQSMAVLQYRWSY</sequence>
<dbReference type="OrthoDB" id="7531957at2"/>